<gene>
    <name evidence="1" type="ORF">KSZ_54250</name>
</gene>
<keyword evidence="2" id="KW-1185">Reference proteome</keyword>
<dbReference type="EMBL" id="BNJJ01000017">
    <property type="protein sequence ID" value="GHO87419.1"/>
    <property type="molecule type" value="Genomic_DNA"/>
</dbReference>
<accession>A0ABQ3VMH9</accession>
<protein>
    <submittedName>
        <fullName evidence="1">Uncharacterized protein</fullName>
    </submittedName>
</protein>
<comment type="caution">
    <text evidence="1">The sequence shown here is derived from an EMBL/GenBank/DDBJ whole genome shotgun (WGS) entry which is preliminary data.</text>
</comment>
<name>A0ABQ3VMH9_9CHLR</name>
<reference evidence="1 2" key="1">
    <citation type="journal article" date="2021" name="Int. J. Syst. Evol. Microbiol.">
        <title>Reticulibacter mediterranei gen. nov., sp. nov., within the new family Reticulibacteraceae fam. nov., and Ktedonospora formicarum gen. nov., sp. nov., Ktedonobacter robiniae sp. nov., Dictyobacter formicarum sp. nov. and Dictyobacter arantiisoli sp. nov., belonging to the class Ktedonobacteria.</title>
        <authorList>
            <person name="Yabe S."/>
            <person name="Zheng Y."/>
            <person name="Wang C.M."/>
            <person name="Sakai Y."/>
            <person name="Abe K."/>
            <person name="Yokota A."/>
            <person name="Donadio S."/>
            <person name="Cavaletti L."/>
            <person name="Monciardini P."/>
        </authorList>
    </citation>
    <scope>NUCLEOTIDE SEQUENCE [LARGE SCALE GENOMIC DNA]</scope>
    <source>
        <strain evidence="1 2">SOSP1-9</strain>
    </source>
</reference>
<sequence length="66" mass="7325">MVKRGGPQEVGISMRTAATTIPGTMKTCEKRGTDTSIMDARSAWSEECYAISCLRRYGTLLCMDMR</sequence>
<organism evidence="1 2">
    <name type="scientific">Dictyobacter formicarum</name>
    <dbReference type="NCBI Taxonomy" id="2778368"/>
    <lineage>
        <taxon>Bacteria</taxon>
        <taxon>Bacillati</taxon>
        <taxon>Chloroflexota</taxon>
        <taxon>Ktedonobacteria</taxon>
        <taxon>Ktedonobacterales</taxon>
        <taxon>Dictyobacteraceae</taxon>
        <taxon>Dictyobacter</taxon>
    </lineage>
</organism>
<evidence type="ECO:0000313" key="1">
    <source>
        <dbReference type="EMBL" id="GHO87419.1"/>
    </source>
</evidence>
<dbReference type="Proteomes" id="UP000635565">
    <property type="component" value="Unassembled WGS sequence"/>
</dbReference>
<proteinExistence type="predicted"/>
<evidence type="ECO:0000313" key="2">
    <source>
        <dbReference type="Proteomes" id="UP000635565"/>
    </source>
</evidence>